<evidence type="ECO:0000313" key="4">
    <source>
        <dbReference type="Proteomes" id="UP000233325"/>
    </source>
</evidence>
<organism evidence="3 4">
    <name type="scientific">Candidatus Falkowbacteria bacterium HGW-Falkowbacteria-2</name>
    <dbReference type="NCBI Taxonomy" id="2013769"/>
    <lineage>
        <taxon>Bacteria</taxon>
        <taxon>Candidatus Falkowiibacteriota</taxon>
    </lineage>
</organism>
<evidence type="ECO:0000256" key="1">
    <source>
        <dbReference type="SAM" id="MobiDB-lite"/>
    </source>
</evidence>
<feature type="domain" description="CxxC-x17-CxxC" evidence="2">
    <location>
        <begin position="54"/>
        <end position="89"/>
    </location>
</feature>
<dbReference type="InterPro" id="IPR026363">
    <property type="entry name" value="CxxC-x17-CxxC_dom"/>
</dbReference>
<dbReference type="Proteomes" id="UP000233325">
    <property type="component" value="Unassembled WGS sequence"/>
</dbReference>
<comment type="caution">
    <text evidence="3">The sequence shown here is derived from an EMBL/GenBank/DDBJ whole genome shotgun (WGS) entry which is preliminary data.</text>
</comment>
<proteinExistence type="predicted"/>
<feature type="domain" description="CxxC-x17-CxxC" evidence="2">
    <location>
        <begin position="110"/>
        <end position="143"/>
    </location>
</feature>
<reference evidence="3 4" key="1">
    <citation type="journal article" date="2017" name="ISME J.">
        <title>Potential for microbial H2 and metal transformations associated with novel bacteria and archaea in deep terrestrial subsurface sediments.</title>
        <authorList>
            <person name="Hernsdorf A.W."/>
            <person name="Amano Y."/>
            <person name="Miyakawa K."/>
            <person name="Ise K."/>
            <person name="Suzuki Y."/>
            <person name="Anantharaman K."/>
            <person name="Probst A."/>
            <person name="Burstein D."/>
            <person name="Thomas B.C."/>
            <person name="Banfield J.F."/>
        </authorList>
    </citation>
    <scope>NUCLEOTIDE SEQUENCE [LARGE SCALE GENOMIC DNA]</scope>
    <source>
        <strain evidence="3">HGW-Falkowbacteria-2</strain>
    </source>
</reference>
<dbReference type="Pfam" id="PF23477">
    <property type="entry name" value="zf_Tbcl_2"/>
    <property type="match status" value="2"/>
</dbReference>
<feature type="region of interest" description="Disordered" evidence="1">
    <location>
        <begin position="1"/>
        <end position="51"/>
    </location>
</feature>
<name>A0A2N2E1F5_9BACT</name>
<dbReference type="EMBL" id="PHAH01000015">
    <property type="protein sequence ID" value="PKM88559.1"/>
    <property type="molecule type" value="Genomic_DNA"/>
</dbReference>
<gene>
    <name evidence="3" type="ORF">CVU83_01485</name>
</gene>
<feature type="compositionally biased region" description="Gly residues" evidence="1">
    <location>
        <begin position="23"/>
        <end position="45"/>
    </location>
</feature>
<dbReference type="NCBIfam" id="TIGR04272">
    <property type="entry name" value="cxxc_cxxc_Mbark"/>
    <property type="match status" value="2"/>
</dbReference>
<protein>
    <recommendedName>
        <fullName evidence="2">CxxC-x17-CxxC domain-containing protein</fullName>
    </recommendedName>
</protein>
<accession>A0A2N2E1F5</accession>
<dbReference type="AlphaFoldDB" id="A0A2N2E1F5"/>
<evidence type="ECO:0000259" key="2">
    <source>
        <dbReference type="Pfam" id="PF23477"/>
    </source>
</evidence>
<sequence>MKDFNGPRKPGGFGGRGGDRGGRPSGGGFGGSRGGDRGGFGGRGSSRGEYDRPEMHKAICSDCGSSCEVPFRPNGTKPVLCSTCFGAQKGGSDSRSFGGGRERSFDAPVRTMFKATCQDCGVTCEVPFKPMSGKPVFCSDCFGGGKTEKRPERREERSSDKGVDLSALNAKLDKIITLLQGNVAPAEKFVMTPKVEKEVKEVKVEKVEKAEKKEKAAPKEVKKAAKVAEPKKAKIVLKVKEAKPKKAKAVKK</sequence>
<evidence type="ECO:0000313" key="3">
    <source>
        <dbReference type="EMBL" id="PKM88559.1"/>
    </source>
</evidence>